<name>A0A9P4HA57_9PLEO</name>
<dbReference type="AlphaFoldDB" id="A0A9P4HA57"/>
<protein>
    <submittedName>
        <fullName evidence="1">Uncharacterized protein</fullName>
    </submittedName>
</protein>
<sequence length="101" mass="12081">TLYVERVEYIQDAGATRIRLWSEWYDACLKVDRGRNDKFVEACVSTIVFVEEDYIKRKLDFVTEVYALLEMDDPVLANQILNDLEILWTWKKDEFILKLEI</sequence>
<dbReference type="EMBL" id="ML978189">
    <property type="protein sequence ID" value="KAF2030484.1"/>
    <property type="molecule type" value="Genomic_DNA"/>
</dbReference>
<organism evidence="1 2">
    <name type="scientific">Setomelanomma holmii</name>
    <dbReference type="NCBI Taxonomy" id="210430"/>
    <lineage>
        <taxon>Eukaryota</taxon>
        <taxon>Fungi</taxon>
        <taxon>Dikarya</taxon>
        <taxon>Ascomycota</taxon>
        <taxon>Pezizomycotina</taxon>
        <taxon>Dothideomycetes</taxon>
        <taxon>Pleosporomycetidae</taxon>
        <taxon>Pleosporales</taxon>
        <taxon>Pleosporineae</taxon>
        <taxon>Phaeosphaeriaceae</taxon>
        <taxon>Setomelanomma</taxon>
    </lineage>
</organism>
<evidence type="ECO:0000313" key="1">
    <source>
        <dbReference type="EMBL" id="KAF2030484.1"/>
    </source>
</evidence>
<dbReference type="OrthoDB" id="3796237at2759"/>
<accession>A0A9P4HA57</accession>
<comment type="caution">
    <text evidence="1">The sequence shown here is derived from an EMBL/GenBank/DDBJ whole genome shotgun (WGS) entry which is preliminary data.</text>
</comment>
<reference evidence="1" key="1">
    <citation type="journal article" date="2020" name="Stud. Mycol.">
        <title>101 Dothideomycetes genomes: a test case for predicting lifestyles and emergence of pathogens.</title>
        <authorList>
            <person name="Haridas S."/>
            <person name="Albert R."/>
            <person name="Binder M."/>
            <person name="Bloem J."/>
            <person name="Labutti K."/>
            <person name="Salamov A."/>
            <person name="Andreopoulos B."/>
            <person name="Baker S."/>
            <person name="Barry K."/>
            <person name="Bills G."/>
            <person name="Bluhm B."/>
            <person name="Cannon C."/>
            <person name="Castanera R."/>
            <person name="Culley D."/>
            <person name="Daum C."/>
            <person name="Ezra D."/>
            <person name="Gonzalez J."/>
            <person name="Henrissat B."/>
            <person name="Kuo A."/>
            <person name="Liang C."/>
            <person name="Lipzen A."/>
            <person name="Lutzoni F."/>
            <person name="Magnuson J."/>
            <person name="Mondo S."/>
            <person name="Nolan M."/>
            <person name="Ohm R."/>
            <person name="Pangilinan J."/>
            <person name="Park H.-J."/>
            <person name="Ramirez L."/>
            <person name="Alfaro M."/>
            <person name="Sun H."/>
            <person name="Tritt A."/>
            <person name="Yoshinaga Y."/>
            <person name="Zwiers L.-H."/>
            <person name="Turgeon B."/>
            <person name="Goodwin S."/>
            <person name="Spatafora J."/>
            <person name="Crous P."/>
            <person name="Grigoriev I."/>
        </authorList>
    </citation>
    <scope>NUCLEOTIDE SEQUENCE</scope>
    <source>
        <strain evidence="1">CBS 110217</strain>
    </source>
</reference>
<gene>
    <name evidence="1" type="ORF">EK21DRAFT_65261</name>
</gene>
<keyword evidence="2" id="KW-1185">Reference proteome</keyword>
<feature type="non-terminal residue" evidence="1">
    <location>
        <position position="1"/>
    </location>
</feature>
<evidence type="ECO:0000313" key="2">
    <source>
        <dbReference type="Proteomes" id="UP000799777"/>
    </source>
</evidence>
<proteinExistence type="predicted"/>
<dbReference type="Proteomes" id="UP000799777">
    <property type="component" value="Unassembled WGS sequence"/>
</dbReference>